<protein>
    <submittedName>
        <fullName evidence="1">Uncharacterized protein</fullName>
    </submittedName>
</protein>
<evidence type="ECO:0000313" key="1">
    <source>
        <dbReference type="EMBL" id="PRQ07141.1"/>
    </source>
</evidence>
<evidence type="ECO:0000313" key="2">
    <source>
        <dbReference type="Proteomes" id="UP000238823"/>
    </source>
</evidence>
<dbReference type="EMBL" id="PVNL01000058">
    <property type="protein sequence ID" value="PRQ07141.1"/>
    <property type="molecule type" value="Genomic_DNA"/>
</dbReference>
<organism evidence="1 2">
    <name type="scientific">Enhygromyxa salina</name>
    <dbReference type="NCBI Taxonomy" id="215803"/>
    <lineage>
        <taxon>Bacteria</taxon>
        <taxon>Pseudomonadati</taxon>
        <taxon>Myxococcota</taxon>
        <taxon>Polyangia</taxon>
        <taxon>Nannocystales</taxon>
        <taxon>Nannocystaceae</taxon>
        <taxon>Enhygromyxa</taxon>
    </lineage>
</organism>
<name>A0A2S9YPX0_9BACT</name>
<reference evidence="1 2" key="1">
    <citation type="submission" date="2018-03" db="EMBL/GenBank/DDBJ databases">
        <title>Draft Genome Sequences of the Obligatory Marine Myxobacteria Enhygromyxa salina SWB007.</title>
        <authorList>
            <person name="Poehlein A."/>
            <person name="Moghaddam J.A."/>
            <person name="Harms H."/>
            <person name="Alanjari M."/>
            <person name="Koenig G.M."/>
            <person name="Daniel R."/>
            <person name="Schaeberle T.F."/>
        </authorList>
    </citation>
    <scope>NUCLEOTIDE SEQUENCE [LARGE SCALE GENOMIC DNA]</scope>
    <source>
        <strain evidence="1 2">SWB007</strain>
    </source>
</reference>
<comment type="caution">
    <text evidence="1">The sequence shown here is derived from an EMBL/GenBank/DDBJ whole genome shotgun (WGS) entry which is preliminary data.</text>
</comment>
<gene>
    <name evidence="1" type="ORF">ENSA7_31560</name>
</gene>
<dbReference type="Proteomes" id="UP000238823">
    <property type="component" value="Unassembled WGS sequence"/>
</dbReference>
<accession>A0A2S9YPX0</accession>
<proteinExistence type="predicted"/>
<dbReference type="AlphaFoldDB" id="A0A2S9YPX0"/>
<sequence>MSWLSGFVGVRELLIGAAAVGLVVAVSWADERYECERIEQDPAKLATRNAALDEFAVERCEAAGGELDGCEHVEVVSRNGCLAKLRVQARRVDDYGDEQGTFITVEGLSYSPLLQRWRVREVLDDTQILGLPVP</sequence>